<evidence type="ECO:0000256" key="6">
    <source>
        <dbReference type="ARBA" id="ARBA00023136"/>
    </source>
</evidence>
<dbReference type="PANTHER" id="PTHR30043">
    <property type="entry name" value="PHOSPHONATES TRANSPORT SYSTEM PERMEASE PROTEIN"/>
    <property type="match status" value="1"/>
</dbReference>
<dbReference type="SUPFAM" id="SSF161098">
    <property type="entry name" value="MetI-like"/>
    <property type="match status" value="2"/>
</dbReference>
<evidence type="ECO:0000256" key="7">
    <source>
        <dbReference type="SAM" id="MobiDB-lite"/>
    </source>
</evidence>
<feature type="transmembrane region" description="Helical" evidence="8">
    <location>
        <begin position="317"/>
        <end position="340"/>
    </location>
</feature>
<reference evidence="10" key="1">
    <citation type="submission" date="2017-01" db="EMBL/GenBank/DDBJ databases">
        <authorList>
            <person name="Varghese N."/>
            <person name="Submissions S."/>
        </authorList>
    </citation>
    <scope>NUCLEOTIDE SEQUENCE [LARGE SCALE GENOMIC DNA]</scope>
    <source>
        <strain evidence="10">DSM 24913</strain>
    </source>
</reference>
<dbReference type="RefSeq" id="WP_245820053.1">
    <property type="nucleotide sequence ID" value="NZ_FTOH01000003.1"/>
</dbReference>
<sequence length="509" mass="57119">MGGKSVSLAKGEKSKGEKPKGKKSTGARFRDLSLWFVLVAIVSLFFADIFLYQPDPWEEFTRIGWGMVTPFWPDANELLMSALYTVSFALLGVAVSAALGVLLAIWFHWRVVRVFSAVIRSVHEIFWGLLFMQVFGLSALTGLLAIIIPFAGIFAKVFSDVFHQQSSATVDTLAGSSRLSRFFYGWIPQAWPAMRSYIRYRFECALRSSAILGFIGLPTLGFHLETAFRQGDYSEAAAVFWVFLLLIGTVRFWFYKKLLPAYLLGAVFMLPEMPPVNASFVWQFFTQDLWPSPLLNGDLPGAMSWYGNVLADEVGPALIQTIAITQAALVLSGVMALAWYPFASRWLVGRYYWVGRFKLLVLRSVPELMLAYLFMLLFGPSALPAIFALALHNGGLIAFLLANHSQDASSQQRLDSPSGLARYFYQDLPQRYPAFLALLFYRWEVIMRESAMMGVLGIATLGFYVDSAFEEIRFDKAFFLILVAAALNVIVDSLSRRLRRAAGLKTPRM</sequence>
<feature type="transmembrane region" description="Helical" evidence="8">
    <location>
        <begin position="32"/>
        <end position="52"/>
    </location>
</feature>
<dbReference type="STRING" id="484498.SAMN05421686_103179"/>
<feature type="region of interest" description="Disordered" evidence="7">
    <location>
        <begin position="1"/>
        <end position="25"/>
    </location>
</feature>
<evidence type="ECO:0000256" key="3">
    <source>
        <dbReference type="ARBA" id="ARBA00022475"/>
    </source>
</evidence>
<dbReference type="GO" id="GO:0005886">
    <property type="term" value="C:plasma membrane"/>
    <property type="evidence" value="ECO:0007669"/>
    <property type="project" value="UniProtKB-SubCell"/>
</dbReference>
<evidence type="ECO:0000256" key="8">
    <source>
        <dbReference type="SAM" id="Phobius"/>
    </source>
</evidence>
<evidence type="ECO:0000256" key="1">
    <source>
        <dbReference type="ARBA" id="ARBA00004651"/>
    </source>
</evidence>
<keyword evidence="6 8" id="KW-0472">Membrane</keyword>
<name>A0A1N7KZ59_9GAMM</name>
<evidence type="ECO:0000256" key="5">
    <source>
        <dbReference type="ARBA" id="ARBA00022989"/>
    </source>
</evidence>
<feature type="transmembrane region" description="Helical" evidence="8">
    <location>
        <begin position="236"/>
        <end position="254"/>
    </location>
</feature>
<evidence type="ECO:0000256" key="4">
    <source>
        <dbReference type="ARBA" id="ARBA00022692"/>
    </source>
</evidence>
<protein>
    <submittedName>
        <fullName evidence="9">Phosphonate transport system permease protein</fullName>
    </submittedName>
</protein>
<accession>A0A1N7KZ59</accession>
<dbReference type="CDD" id="cd06261">
    <property type="entry name" value="TM_PBP2"/>
    <property type="match status" value="1"/>
</dbReference>
<dbReference type="GO" id="GO:0055085">
    <property type="term" value="P:transmembrane transport"/>
    <property type="evidence" value="ECO:0007669"/>
    <property type="project" value="InterPro"/>
</dbReference>
<proteinExistence type="predicted"/>
<dbReference type="PANTHER" id="PTHR30043:SF1">
    <property type="entry name" value="ABC TRANSPORT SYSTEM PERMEASE PROTEIN P69"/>
    <property type="match status" value="1"/>
</dbReference>
<keyword evidence="4 8" id="KW-0812">Transmembrane</keyword>
<feature type="transmembrane region" description="Helical" evidence="8">
    <location>
        <begin position="445"/>
        <end position="465"/>
    </location>
</feature>
<gene>
    <name evidence="9" type="ORF">SAMN05421686_103179</name>
</gene>
<organism evidence="9 10">
    <name type="scientific">Thalassolituus maritimus</name>
    <dbReference type="NCBI Taxonomy" id="484498"/>
    <lineage>
        <taxon>Bacteria</taxon>
        <taxon>Pseudomonadati</taxon>
        <taxon>Pseudomonadota</taxon>
        <taxon>Gammaproteobacteria</taxon>
        <taxon>Oceanospirillales</taxon>
        <taxon>Oceanospirillaceae</taxon>
        <taxon>Thalassolituus</taxon>
    </lineage>
</organism>
<keyword evidence="10" id="KW-1185">Reference proteome</keyword>
<evidence type="ECO:0000313" key="10">
    <source>
        <dbReference type="Proteomes" id="UP000185639"/>
    </source>
</evidence>
<feature type="transmembrane region" description="Helical" evidence="8">
    <location>
        <begin position="82"/>
        <end position="107"/>
    </location>
</feature>
<dbReference type="Proteomes" id="UP000185639">
    <property type="component" value="Unassembled WGS sequence"/>
</dbReference>
<dbReference type="Gene3D" id="1.10.3720.10">
    <property type="entry name" value="MetI-like"/>
    <property type="match status" value="2"/>
</dbReference>
<feature type="transmembrane region" description="Helical" evidence="8">
    <location>
        <begin position="261"/>
        <end position="285"/>
    </location>
</feature>
<comment type="subcellular location">
    <subcellularLocation>
        <location evidence="1">Cell membrane</location>
        <topology evidence="1">Multi-pass membrane protein</topology>
    </subcellularLocation>
</comment>
<keyword evidence="5 8" id="KW-1133">Transmembrane helix</keyword>
<feature type="transmembrane region" description="Helical" evidence="8">
    <location>
        <begin position="477"/>
        <end position="495"/>
    </location>
</feature>
<evidence type="ECO:0000313" key="9">
    <source>
        <dbReference type="EMBL" id="SIS66873.1"/>
    </source>
</evidence>
<dbReference type="EMBL" id="FTOH01000003">
    <property type="protein sequence ID" value="SIS66873.1"/>
    <property type="molecule type" value="Genomic_DNA"/>
</dbReference>
<feature type="transmembrane region" description="Helical" evidence="8">
    <location>
        <begin position="360"/>
        <end position="379"/>
    </location>
</feature>
<evidence type="ECO:0000256" key="2">
    <source>
        <dbReference type="ARBA" id="ARBA00022448"/>
    </source>
</evidence>
<feature type="transmembrane region" description="Helical" evidence="8">
    <location>
        <begin position="385"/>
        <end position="403"/>
    </location>
</feature>
<dbReference type="AlphaFoldDB" id="A0A1N7KZ59"/>
<dbReference type="InterPro" id="IPR000515">
    <property type="entry name" value="MetI-like"/>
</dbReference>
<keyword evidence="3" id="KW-1003">Cell membrane</keyword>
<keyword evidence="2" id="KW-0813">Transport</keyword>
<dbReference type="InterPro" id="IPR035906">
    <property type="entry name" value="MetI-like_sf"/>
</dbReference>
<feature type="compositionally biased region" description="Basic and acidic residues" evidence="7">
    <location>
        <begin position="10"/>
        <end position="19"/>
    </location>
</feature>